<sequence length="285" mass="32579">MWRAYRVIFRLRSPLHIGWGKVGNLQRTRPYVTGRALWGALTMRLTRDKAGAGPATDSRDYQRFGEQINENLAFTYFYPATQANDDYEVVWPWEEGNLFRYRFLSSYQGTTLSAFHESAAIGMLREVEFISPNTLDTGEPVFLIGYIFERDGSELTWQEALTRVQFGGERGYGWGDVGLIRIDEVKDDVLFGGKVKFDVSADRVRIYVPAAEPLLDHTFARNLPAQGEVEPLVGREWRSYNNLHRYTGQHVEFVGVCFTPGSVVEQDLNLVIGEFGIWQEINDNS</sequence>
<dbReference type="EMBL" id="AP009389">
    <property type="protein sequence ID" value="BAF58895.1"/>
    <property type="molecule type" value="Genomic_DNA"/>
</dbReference>
<keyword evidence="1" id="KW-0051">Antiviral defense</keyword>
<proteinExistence type="predicted"/>
<evidence type="ECO:0000259" key="2">
    <source>
        <dbReference type="Pfam" id="PF03787"/>
    </source>
</evidence>
<dbReference type="CDD" id="cd09726">
    <property type="entry name" value="RAMP_I_III"/>
    <property type="match status" value="1"/>
</dbReference>
<dbReference type="eggNOG" id="COG1567">
    <property type="taxonomic scope" value="Bacteria"/>
</dbReference>
<accession>A5D4D0</accession>
<reference evidence="4" key="1">
    <citation type="journal article" date="2008" name="Genome Res.">
        <title>The genome of Pelotomaculum thermopropionicum reveals niche-associated evolution in anaerobic microbiota.</title>
        <authorList>
            <person name="Kosaka T."/>
            <person name="Kato S."/>
            <person name="Shimoyama T."/>
            <person name="Ishii S."/>
            <person name="Abe T."/>
            <person name="Watanabe K."/>
        </authorList>
    </citation>
    <scope>NUCLEOTIDE SEQUENCE [LARGE SCALE GENOMIC DNA]</scope>
    <source>
        <strain evidence="4">DSM 13744 / JCM 10971 / SI</strain>
    </source>
</reference>
<dbReference type="HOGENOM" id="CLU_081549_0_0_9"/>
<name>A5D4D0_PELTS</name>
<keyword evidence="4" id="KW-1185">Reference proteome</keyword>
<dbReference type="STRING" id="370438.PTH_0714"/>
<feature type="domain" description="CRISPR type III-associated protein" evidence="2">
    <location>
        <begin position="9"/>
        <end position="175"/>
    </location>
</feature>
<gene>
    <name evidence="3" type="ordered locus">PTH_0714</name>
</gene>
<dbReference type="Pfam" id="PF03787">
    <property type="entry name" value="RAMPs"/>
    <property type="match status" value="1"/>
</dbReference>
<evidence type="ECO:0000313" key="3">
    <source>
        <dbReference type="EMBL" id="BAF58895.1"/>
    </source>
</evidence>
<evidence type="ECO:0000256" key="1">
    <source>
        <dbReference type="ARBA" id="ARBA00023118"/>
    </source>
</evidence>
<dbReference type="GO" id="GO:0051607">
    <property type="term" value="P:defense response to virus"/>
    <property type="evidence" value="ECO:0007669"/>
    <property type="project" value="UniProtKB-KW"/>
</dbReference>
<dbReference type="KEGG" id="pth:PTH_0714"/>
<dbReference type="InterPro" id="IPR005537">
    <property type="entry name" value="RAMP_III_fam"/>
</dbReference>
<dbReference type="Proteomes" id="UP000006556">
    <property type="component" value="Chromosome"/>
</dbReference>
<evidence type="ECO:0000313" key="4">
    <source>
        <dbReference type="Proteomes" id="UP000006556"/>
    </source>
</evidence>
<dbReference type="AlphaFoldDB" id="A5D4D0"/>
<protein>
    <recommendedName>
        <fullName evidence="2">CRISPR type III-associated protein domain-containing protein</fullName>
    </recommendedName>
</protein>
<organism evidence="3 4">
    <name type="scientific">Pelotomaculum thermopropionicum (strain DSM 13744 / JCM 10971 / SI)</name>
    <dbReference type="NCBI Taxonomy" id="370438"/>
    <lineage>
        <taxon>Bacteria</taxon>
        <taxon>Bacillati</taxon>
        <taxon>Bacillota</taxon>
        <taxon>Clostridia</taxon>
        <taxon>Eubacteriales</taxon>
        <taxon>Desulfotomaculaceae</taxon>
        <taxon>Pelotomaculum</taxon>
    </lineage>
</organism>